<dbReference type="GO" id="GO:0004497">
    <property type="term" value="F:monooxygenase activity"/>
    <property type="evidence" value="ECO:0007669"/>
    <property type="project" value="UniProtKB-KW"/>
</dbReference>
<organism evidence="7 8">
    <name type="scientific">Lasiosphaeria miniovina</name>
    <dbReference type="NCBI Taxonomy" id="1954250"/>
    <lineage>
        <taxon>Eukaryota</taxon>
        <taxon>Fungi</taxon>
        <taxon>Dikarya</taxon>
        <taxon>Ascomycota</taxon>
        <taxon>Pezizomycotina</taxon>
        <taxon>Sordariomycetes</taxon>
        <taxon>Sordariomycetidae</taxon>
        <taxon>Sordariales</taxon>
        <taxon>Lasiosphaeriaceae</taxon>
        <taxon>Lasiosphaeria</taxon>
    </lineage>
</organism>
<dbReference type="EMBL" id="JAUIRO010000003">
    <property type="protein sequence ID" value="KAK0723361.1"/>
    <property type="molecule type" value="Genomic_DNA"/>
</dbReference>
<dbReference type="PANTHER" id="PTHR13789">
    <property type="entry name" value="MONOOXYGENASE"/>
    <property type="match status" value="1"/>
</dbReference>
<sequence length="430" mass="47652">MKIIIIGAGFSGVSTYLLLRRMLPPPEHTITLYDAHDPRAVRLRSGRDGLASPEEATRDSAATVGNIISLEPPAVRLLRFIDHKLYDTFKARSYVNRHYTLRSARGHTLAVIPTADGKLPAEHTLSCPRFDSWQWLHEHVGYDDSVCYRRATEVDLARGRPVVHFADGSRDDADLVVGADGVRSVVKKALFGHEDESSYGPAFEGFLGVGGFVDMDLPTSVTDLESMVFTFGPAGSFGYCSAAAPEQRRVAWWSNWGSPNAPAGNTVLEASTIKEQLLDRHATWRDAAINDIIQCSSTDRVYPVWTTPDLPHWGQRGSVLLGDAAHTLQATSGSGANQALEDAVVFSLLLSHYMTTSDGARHVPRDVADMASKALYEIRAPRVAELRLRSRNLYVTNKRINSVVLEYLWYLWIFVQTHVSFASKFLSFMC</sequence>
<dbReference type="GO" id="GO:0071949">
    <property type="term" value="F:FAD binding"/>
    <property type="evidence" value="ECO:0007669"/>
    <property type="project" value="InterPro"/>
</dbReference>
<reference evidence="7" key="1">
    <citation type="submission" date="2023-06" db="EMBL/GenBank/DDBJ databases">
        <title>Genome-scale phylogeny and comparative genomics of the fungal order Sordariales.</title>
        <authorList>
            <consortium name="Lawrence Berkeley National Laboratory"/>
            <person name="Hensen N."/>
            <person name="Bonometti L."/>
            <person name="Westerberg I."/>
            <person name="Brannstrom I.O."/>
            <person name="Guillou S."/>
            <person name="Cros-Aarteil S."/>
            <person name="Calhoun S."/>
            <person name="Haridas S."/>
            <person name="Kuo A."/>
            <person name="Mondo S."/>
            <person name="Pangilinan J."/>
            <person name="Riley R."/>
            <person name="LaButti K."/>
            <person name="Andreopoulos B."/>
            <person name="Lipzen A."/>
            <person name="Chen C."/>
            <person name="Yanf M."/>
            <person name="Daum C."/>
            <person name="Ng V."/>
            <person name="Clum A."/>
            <person name="Steindorff A."/>
            <person name="Ohm R."/>
            <person name="Martin F."/>
            <person name="Silar P."/>
            <person name="Natvig D."/>
            <person name="Lalanne C."/>
            <person name="Gautier V."/>
            <person name="Ament-velasquez S.L."/>
            <person name="Kruys A."/>
            <person name="Hutchinson M.I."/>
            <person name="Powell A.J."/>
            <person name="Barry K."/>
            <person name="Miller A.N."/>
            <person name="Grigoriev I.V."/>
            <person name="Debuchy R."/>
            <person name="Gladieux P."/>
            <person name="Thoren M.H."/>
            <person name="Johannesson H."/>
        </authorList>
    </citation>
    <scope>NUCLEOTIDE SEQUENCE</scope>
    <source>
        <strain evidence="7">SMH2392-1A</strain>
    </source>
</reference>
<keyword evidence="4" id="KW-0560">Oxidoreductase</keyword>
<accession>A0AA40AWS1</accession>
<keyword evidence="2" id="KW-0285">Flavoprotein</keyword>
<dbReference type="InterPro" id="IPR002938">
    <property type="entry name" value="FAD-bd"/>
</dbReference>
<dbReference type="RefSeq" id="XP_060299285.1">
    <property type="nucleotide sequence ID" value="XM_060441797.1"/>
</dbReference>
<dbReference type="Gene3D" id="3.50.50.60">
    <property type="entry name" value="FAD/NAD(P)-binding domain"/>
    <property type="match status" value="1"/>
</dbReference>
<dbReference type="SUPFAM" id="SSF51905">
    <property type="entry name" value="FAD/NAD(P)-binding domain"/>
    <property type="match status" value="1"/>
</dbReference>
<comment type="caution">
    <text evidence="7">The sequence shown here is derived from an EMBL/GenBank/DDBJ whole genome shotgun (WGS) entry which is preliminary data.</text>
</comment>
<evidence type="ECO:0000256" key="5">
    <source>
        <dbReference type="ARBA" id="ARBA00023033"/>
    </source>
</evidence>
<evidence type="ECO:0000313" key="8">
    <source>
        <dbReference type="Proteomes" id="UP001172101"/>
    </source>
</evidence>
<keyword evidence="8" id="KW-1185">Reference proteome</keyword>
<dbReference type="GeneID" id="85325067"/>
<evidence type="ECO:0000256" key="3">
    <source>
        <dbReference type="ARBA" id="ARBA00022827"/>
    </source>
</evidence>
<name>A0AA40AWS1_9PEZI</name>
<dbReference type="InterPro" id="IPR050493">
    <property type="entry name" value="FAD-dep_Monooxygenase_BioMet"/>
</dbReference>
<gene>
    <name evidence="7" type="ORF">B0T26DRAFT_706259</name>
</gene>
<comment type="similarity">
    <text evidence="1">Belongs to the paxM FAD-dependent monooxygenase family.</text>
</comment>
<evidence type="ECO:0000256" key="4">
    <source>
        <dbReference type="ARBA" id="ARBA00023002"/>
    </source>
</evidence>
<evidence type="ECO:0000313" key="7">
    <source>
        <dbReference type="EMBL" id="KAK0723361.1"/>
    </source>
</evidence>
<evidence type="ECO:0000256" key="2">
    <source>
        <dbReference type="ARBA" id="ARBA00022630"/>
    </source>
</evidence>
<dbReference type="PANTHER" id="PTHR13789:SF309">
    <property type="entry name" value="PUTATIVE (AFU_ORTHOLOGUE AFUA_6G14510)-RELATED"/>
    <property type="match status" value="1"/>
</dbReference>
<proteinExistence type="inferred from homology"/>
<dbReference type="AlphaFoldDB" id="A0AA40AWS1"/>
<dbReference type="InterPro" id="IPR036188">
    <property type="entry name" value="FAD/NAD-bd_sf"/>
</dbReference>
<dbReference type="Pfam" id="PF01494">
    <property type="entry name" value="FAD_binding_3"/>
    <property type="match status" value="1"/>
</dbReference>
<feature type="domain" description="FAD-binding" evidence="6">
    <location>
        <begin position="172"/>
        <end position="354"/>
    </location>
</feature>
<protein>
    <recommendedName>
        <fullName evidence="6">FAD-binding domain-containing protein</fullName>
    </recommendedName>
</protein>
<dbReference type="PRINTS" id="PR00420">
    <property type="entry name" value="RNGMNOXGNASE"/>
</dbReference>
<evidence type="ECO:0000256" key="1">
    <source>
        <dbReference type="ARBA" id="ARBA00007992"/>
    </source>
</evidence>
<keyword evidence="3" id="KW-0274">FAD</keyword>
<keyword evidence="5" id="KW-0503">Monooxygenase</keyword>
<evidence type="ECO:0000259" key="6">
    <source>
        <dbReference type="Pfam" id="PF01494"/>
    </source>
</evidence>
<dbReference type="Proteomes" id="UP001172101">
    <property type="component" value="Unassembled WGS sequence"/>
</dbReference>